<comment type="caution">
    <text evidence="4">The sequence shown here is derived from an EMBL/GenBank/DDBJ whole genome shotgun (WGS) entry which is preliminary data.</text>
</comment>
<keyword evidence="2" id="KW-0288">FMN</keyword>
<protein>
    <recommendedName>
        <fullName evidence="6">2-nitropropane dioxygenase</fullName>
    </recommendedName>
</protein>
<dbReference type="EMBL" id="BPWL01000006">
    <property type="protein sequence ID" value="GJJ11171.1"/>
    <property type="molecule type" value="Genomic_DNA"/>
</dbReference>
<keyword evidence="3" id="KW-0560">Oxidoreductase</keyword>
<organism evidence="4 5">
    <name type="scientific">Clathrus columnatus</name>
    <dbReference type="NCBI Taxonomy" id="1419009"/>
    <lineage>
        <taxon>Eukaryota</taxon>
        <taxon>Fungi</taxon>
        <taxon>Dikarya</taxon>
        <taxon>Basidiomycota</taxon>
        <taxon>Agaricomycotina</taxon>
        <taxon>Agaricomycetes</taxon>
        <taxon>Phallomycetidae</taxon>
        <taxon>Phallales</taxon>
        <taxon>Clathraceae</taxon>
        <taxon>Clathrus</taxon>
    </lineage>
</organism>
<dbReference type="InterPro" id="IPR004136">
    <property type="entry name" value="NMO"/>
</dbReference>
<evidence type="ECO:0000256" key="3">
    <source>
        <dbReference type="ARBA" id="ARBA00023002"/>
    </source>
</evidence>
<dbReference type="CDD" id="cd04730">
    <property type="entry name" value="NPD_like"/>
    <property type="match status" value="1"/>
</dbReference>
<dbReference type="Gene3D" id="3.20.20.70">
    <property type="entry name" value="Aldolase class I"/>
    <property type="match status" value="1"/>
</dbReference>
<dbReference type="InterPro" id="IPR013785">
    <property type="entry name" value="Aldolase_TIM"/>
</dbReference>
<dbReference type="Proteomes" id="UP001050691">
    <property type="component" value="Unassembled WGS sequence"/>
</dbReference>
<gene>
    <name evidence="4" type="ORF">Clacol_005403</name>
</gene>
<dbReference type="AlphaFoldDB" id="A0AAV5ADV4"/>
<evidence type="ECO:0000313" key="5">
    <source>
        <dbReference type="Proteomes" id="UP001050691"/>
    </source>
</evidence>
<evidence type="ECO:0000256" key="2">
    <source>
        <dbReference type="ARBA" id="ARBA00022643"/>
    </source>
</evidence>
<evidence type="ECO:0000256" key="1">
    <source>
        <dbReference type="ARBA" id="ARBA00022630"/>
    </source>
</evidence>
<reference evidence="4" key="1">
    <citation type="submission" date="2021-10" db="EMBL/GenBank/DDBJ databases">
        <title>De novo Genome Assembly of Clathrus columnatus (Basidiomycota, Fungi) Using Illumina and Nanopore Sequence Data.</title>
        <authorList>
            <person name="Ogiso-Tanaka E."/>
            <person name="Itagaki H."/>
            <person name="Hosoya T."/>
            <person name="Hosaka K."/>
        </authorList>
    </citation>
    <scope>NUCLEOTIDE SEQUENCE</scope>
    <source>
        <strain evidence="4">MO-923</strain>
    </source>
</reference>
<dbReference type="PANTHER" id="PTHR32332">
    <property type="entry name" value="2-NITROPROPANE DIOXYGENASE"/>
    <property type="match status" value="1"/>
</dbReference>
<keyword evidence="5" id="KW-1185">Reference proteome</keyword>
<evidence type="ECO:0008006" key="6">
    <source>
        <dbReference type="Google" id="ProtNLM"/>
    </source>
</evidence>
<keyword evidence="1" id="KW-0285">Flavoprotein</keyword>
<dbReference type="GO" id="GO:0018580">
    <property type="term" value="F:nitronate monooxygenase activity"/>
    <property type="evidence" value="ECO:0007669"/>
    <property type="project" value="InterPro"/>
</dbReference>
<name>A0AAV5ADV4_9AGAM</name>
<dbReference type="Pfam" id="PF03060">
    <property type="entry name" value="NMO"/>
    <property type="match status" value="1"/>
</dbReference>
<dbReference type="PANTHER" id="PTHR32332:SF31">
    <property type="entry name" value="2-NITROPROPANE DIOXYGENASE FAMILY, PUTATIVE (AFU_ORTHOLOGUE AFUA_2G09850)-RELATED"/>
    <property type="match status" value="1"/>
</dbReference>
<accession>A0AAV5ADV4</accession>
<dbReference type="SUPFAM" id="SSF51412">
    <property type="entry name" value="Inosine monophosphate dehydrogenase (IMPDH)"/>
    <property type="match status" value="1"/>
</dbReference>
<proteinExistence type="predicted"/>
<evidence type="ECO:0000313" key="4">
    <source>
        <dbReference type="EMBL" id="GJJ11171.1"/>
    </source>
</evidence>
<sequence length="342" mass="36355">MPSVQTNLTRLLDIQTPIVLAAMGGASNGELAVKVSLGGGYGFIGTAMNDPASFSKELDTARSLLGVVDPDAPLPLGVGYLGWLLEKGDRTQQLLNIGLEKRVQSVWLSFGSNLGKWVEYVRQYDSQRTTEHKTLIWIVASSLEEATRAVNEWKPDVLVVQGCEAGGHGHSEALPLTSLLGLVKAKFPDGPPVVAAGGIVNGAQIAGLLLMGADGTVMGTRFAATIESSYSLNQKKSLVEATSSIRTLVFDTINGPTLWPEGIDGRALRNKAVIDVEAGNVDFEERKRLYNEAVKNDDTSRMAVWAGSSVGLVNDIPSASVLVEQIHQELVDALGNASSFLG</sequence>